<evidence type="ECO:0000256" key="1">
    <source>
        <dbReference type="ARBA" id="ARBA00004651"/>
    </source>
</evidence>
<dbReference type="EMBL" id="JADPIE010000004">
    <property type="protein sequence ID" value="MBF8437105.1"/>
    <property type="molecule type" value="Genomic_DNA"/>
</dbReference>
<dbReference type="RefSeq" id="WP_270454044.1">
    <property type="nucleotide sequence ID" value="NZ_JADPIE010000004.1"/>
</dbReference>
<reference evidence="8" key="1">
    <citation type="submission" date="2020-11" db="EMBL/GenBank/DDBJ databases">
        <title>Halonatronomonas betainensis gen. nov., sp. nov. a novel haloalkaliphilic representative of the family Halanaerobiacae capable of betaine degradation.</title>
        <authorList>
            <person name="Boltyanskaya Y."/>
            <person name="Kevbrin V."/>
            <person name="Detkova E."/>
            <person name="Grouzdev D.S."/>
            <person name="Koziaeva V."/>
            <person name="Zhilina T."/>
        </authorList>
    </citation>
    <scope>NUCLEOTIDE SEQUENCE</scope>
    <source>
        <strain evidence="8">Z-7014</strain>
    </source>
</reference>
<dbReference type="InterPro" id="IPR025383">
    <property type="entry name" value="MrpA_C/MbhD"/>
</dbReference>
<feature type="domain" description="MrpA C-terminal/MbhD" evidence="7">
    <location>
        <begin position="11"/>
        <end position="76"/>
    </location>
</feature>
<feature type="transmembrane region" description="Helical" evidence="6">
    <location>
        <begin position="30"/>
        <end position="47"/>
    </location>
</feature>
<name>A0A931AV92_9FIRM</name>
<evidence type="ECO:0000256" key="3">
    <source>
        <dbReference type="ARBA" id="ARBA00022692"/>
    </source>
</evidence>
<dbReference type="Proteomes" id="UP000621436">
    <property type="component" value="Unassembled WGS sequence"/>
</dbReference>
<evidence type="ECO:0000256" key="6">
    <source>
        <dbReference type="SAM" id="Phobius"/>
    </source>
</evidence>
<comment type="subcellular location">
    <subcellularLocation>
        <location evidence="1">Cell membrane</location>
        <topology evidence="1">Multi-pass membrane protein</topology>
    </subcellularLocation>
</comment>
<proteinExistence type="predicted"/>
<evidence type="ECO:0000256" key="4">
    <source>
        <dbReference type="ARBA" id="ARBA00022989"/>
    </source>
</evidence>
<dbReference type="GO" id="GO:0005886">
    <property type="term" value="C:plasma membrane"/>
    <property type="evidence" value="ECO:0007669"/>
    <property type="project" value="UniProtKB-SubCell"/>
</dbReference>
<protein>
    <submittedName>
        <fullName evidence="8">DUF4040 domain-containing protein</fullName>
    </submittedName>
</protein>
<keyword evidence="4 6" id="KW-1133">Transmembrane helix</keyword>
<evidence type="ECO:0000256" key="5">
    <source>
        <dbReference type="ARBA" id="ARBA00023136"/>
    </source>
</evidence>
<comment type="caution">
    <text evidence="8">The sequence shown here is derived from an EMBL/GenBank/DDBJ whole genome shotgun (WGS) entry which is preliminary data.</text>
</comment>
<keyword evidence="5 6" id="KW-0472">Membrane</keyword>
<keyword evidence="2" id="KW-1003">Cell membrane</keyword>
<evidence type="ECO:0000256" key="2">
    <source>
        <dbReference type="ARBA" id="ARBA00022475"/>
    </source>
</evidence>
<dbReference type="Pfam" id="PF13244">
    <property type="entry name" value="MbhD"/>
    <property type="match status" value="1"/>
</dbReference>
<gene>
    <name evidence="8" type="ORF">I0Q91_08455</name>
</gene>
<evidence type="ECO:0000313" key="8">
    <source>
        <dbReference type="EMBL" id="MBF8437105.1"/>
    </source>
</evidence>
<evidence type="ECO:0000259" key="7">
    <source>
        <dbReference type="Pfam" id="PF13244"/>
    </source>
</evidence>
<evidence type="ECO:0000313" key="9">
    <source>
        <dbReference type="Proteomes" id="UP000621436"/>
    </source>
</evidence>
<keyword evidence="3 6" id="KW-0812">Transmembrane</keyword>
<feature type="transmembrane region" description="Helical" evidence="6">
    <location>
        <begin position="6"/>
        <end position="23"/>
    </location>
</feature>
<accession>A0A931AV92</accession>
<feature type="transmembrane region" description="Helical" evidence="6">
    <location>
        <begin position="53"/>
        <end position="72"/>
    </location>
</feature>
<organism evidence="8 9">
    <name type="scientific">Halonatronomonas betaini</name>
    <dbReference type="NCBI Taxonomy" id="2778430"/>
    <lineage>
        <taxon>Bacteria</taxon>
        <taxon>Bacillati</taxon>
        <taxon>Bacillota</taxon>
        <taxon>Clostridia</taxon>
        <taxon>Halanaerobiales</taxon>
        <taxon>Halarsenatibacteraceae</taxon>
        <taxon>Halonatronomonas</taxon>
    </lineage>
</organism>
<keyword evidence="9" id="KW-1185">Reference proteome</keyword>
<dbReference type="AlphaFoldDB" id="A0A931AV92"/>
<sequence>MIDLIFGIILVMLVVTAALALFSKKLLNSVVILSLFSTLLVILLIILQAPDLALAEAVIAAGIMTSFFIITINKTEEIE</sequence>